<dbReference type="Proteomes" id="UP001175000">
    <property type="component" value="Unassembled WGS sequence"/>
</dbReference>
<dbReference type="EMBL" id="JAULSU010000001">
    <property type="protein sequence ID" value="KAK0632734.1"/>
    <property type="molecule type" value="Genomic_DNA"/>
</dbReference>
<protein>
    <submittedName>
        <fullName evidence="2">Uncharacterized protein</fullName>
    </submittedName>
</protein>
<dbReference type="AlphaFoldDB" id="A0AA40CCU0"/>
<feature type="compositionally biased region" description="Polar residues" evidence="1">
    <location>
        <begin position="134"/>
        <end position="144"/>
    </location>
</feature>
<comment type="caution">
    <text evidence="2">The sequence shown here is derived from an EMBL/GenBank/DDBJ whole genome shotgun (WGS) entry which is preliminary data.</text>
</comment>
<feature type="region of interest" description="Disordered" evidence="1">
    <location>
        <begin position="1"/>
        <end position="74"/>
    </location>
</feature>
<evidence type="ECO:0000313" key="3">
    <source>
        <dbReference type="Proteomes" id="UP001175000"/>
    </source>
</evidence>
<keyword evidence="3" id="KW-1185">Reference proteome</keyword>
<feature type="compositionally biased region" description="Basic residues" evidence="1">
    <location>
        <begin position="1"/>
        <end position="13"/>
    </location>
</feature>
<feature type="compositionally biased region" description="Basic and acidic residues" evidence="1">
    <location>
        <begin position="14"/>
        <end position="51"/>
    </location>
</feature>
<evidence type="ECO:0000313" key="2">
    <source>
        <dbReference type="EMBL" id="KAK0632734.1"/>
    </source>
</evidence>
<sequence>MQKQSQVRRHSKEHAKVCSCEKRSATMEKRKIEESTRRAWWRGKEKEKRGDLAGGVCAKQKGNKTGKAPRVEGSENLPAEWMRWLRGCKDWWGKPSPKQPGQGRMDRVRTPTGLRFSLRADTYLDRKGSPPSPRLTTDAGQLNAPSVYRAPDIGCTRHSRSALHRLANHIAEKQRAEGRAGRA</sequence>
<gene>
    <name evidence="2" type="ORF">B0T14DRAFT_42028</name>
</gene>
<reference evidence="2" key="1">
    <citation type="submission" date="2023-06" db="EMBL/GenBank/DDBJ databases">
        <title>Genome-scale phylogeny and comparative genomics of the fungal order Sordariales.</title>
        <authorList>
            <consortium name="Lawrence Berkeley National Laboratory"/>
            <person name="Hensen N."/>
            <person name="Bonometti L."/>
            <person name="Westerberg I."/>
            <person name="Brannstrom I.O."/>
            <person name="Guillou S."/>
            <person name="Cros-Aarteil S."/>
            <person name="Calhoun S."/>
            <person name="Haridas S."/>
            <person name="Kuo A."/>
            <person name="Mondo S."/>
            <person name="Pangilinan J."/>
            <person name="Riley R."/>
            <person name="Labutti K."/>
            <person name="Andreopoulos B."/>
            <person name="Lipzen A."/>
            <person name="Chen C."/>
            <person name="Yanf M."/>
            <person name="Daum C."/>
            <person name="Ng V."/>
            <person name="Clum A."/>
            <person name="Steindorff A."/>
            <person name="Ohm R."/>
            <person name="Martin F."/>
            <person name="Silar P."/>
            <person name="Natvig D."/>
            <person name="Lalanne C."/>
            <person name="Gautier V."/>
            <person name="Ament-Velasquez S.L."/>
            <person name="Kruys A."/>
            <person name="Hutchinson M.I."/>
            <person name="Powell A.J."/>
            <person name="Barry K."/>
            <person name="Miller A.N."/>
            <person name="Grigoriev I.V."/>
            <person name="Debuchy R."/>
            <person name="Gladieux P."/>
            <person name="Thoren M.H."/>
            <person name="Johannesson H."/>
        </authorList>
    </citation>
    <scope>NUCLEOTIDE SEQUENCE</scope>
    <source>
        <strain evidence="2">CBS 606.72</strain>
    </source>
</reference>
<accession>A0AA40CCU0</accession>
<evidence type="ECO:0000256" key="1">
    <source>
        <dbReference type="SAM" id="MobiDB-lite"/>
    </source>
</evidence>
<organism evidence="2 3">
    <name type="scientific">Immersiella caudata</name>
    <dbReference type="NCBI Taxonomy" id="314043"/>
    <lineage>
        <taxon>Eukaryota</taxon>
        <taxon>Fungi</taxon>
        <taxon>Dikarya</taxon>
        <taxon>Ascomycota</taxon>
        <taxon>Pezizomycotina</taxon>
        <taxon>Sordariomycetes</taxon>
        <taxon>Sordariomycetidae</taxon>
        <taxon>Sordariales</taxon>
        <taxon>Lasiosphaeriaceae</taxon>
        <taxon>Immersiella</taxon>
    </lineage>
</organism>
<proteinExistence type="predicted"/>
<feature type="region of interest" description="Disordered" evidence="1">
    <location>
        <begin position="91"/>
        <end position="146"/>
    </location>
</feature>
<name>A0AA40CCU0_9PEZI</name>